<accession>A0A5N6E332</accession>
<dbReference type="Proteomes" id="UP000326532">
    <property type="component" value="Unassembled WGS sequence"/>
</dbReference>
<feature type="chain" id="PRO_5024858053" evidence="1">
    <location>
        <begin position="20"/>
        <end position="207"/>
    </location>
</feature>
<dbReference type="VEuPathDB" id="FungiDB:BDV34DRAFT_62397"/>
<dbReference type="AlphaFoldDB" id="A0A5N6E332"/>
<reference evidence="2 3" key="1">
    <citation type="submission" date="2019-04" db="EMBL/GenBank/DDBJ databases">
        <title>Fungal friends and foes A comparative genomics study of 23 Aspergillus species from section Flavi.</title>
        <authorList>
            <consortium name="DOE Joint Genome Institute"/>
            <person name="Kjaerbolling I."/>
            <person name="Vesth T.C."/>
            <person name="Frisvad J.C."/>
            <person name="Nybo J.L."/>
            <person name="Theobald S."/>
            <person name="Kildgaard S."/>
            <person name="Petersen T.I."/>
            <person name="Kuo A."/>
            <person name="Sato A."/>
            <person name="Lyhne E.K."/>
            <person name="Kogle M.E."/>
            <person name="Wiebenga A."/>
            <person name="Kun R.S."/>
            <person name="Lubbers R.J."/>
            <person name="Makela M.R."/>
            <person name="Barry K."/>
            <person name="Chovatia M."/>
            <person name="Clum A."/>
            <person name="Daum C."/>
            <person name="Haridas S."/>
            <person name="He G."/>
            <person name="LaButti K."/>
            <person name="Lipzen A."/>
            <person name="Mondo S."/>
            <person name="Pangilinan J."/>
            <person name="Riley R."/>
            <person name="Salamov A."/>
            <person name="Simmons B.A."/>
            <person name="Magnuson J.K."/>
            <person name="Henrissat B."/>
            <person name="Mortensen U.H."/>
            <person name="Larsen T.O."/>
            <person name="De vries R.P."/>
            <person name="Grigoriev I.V."/>
            <person name="Machida M."/>
            <person name="Baker S.E."/>
            <person name="Andersen M.R."/>
        </authorList>
    </citation>
    <scope>NUCLEOTIDE SEQUENCE [LARGE SCALE GENOMIC DNA]</scope>
    <source>
        <strain evidence="2 3">CBS 117618</strain>
    </source>
</reference>
<keyword evidence="3" id="KW-1185">Reference proteome</keyword>
<protein>
    <submittedName>
        <fullName evidence="2">Uncharacterized protein</fullName>
    </submittedName>
</protein>
<gene>
    <name evidence="2" type="ORF">BDV34DRAFT_62397</name>
</gene>
<proteinExistence type="predicted"/>
<dbReference type="EMBL" id="ML734937">
    <property type="protein sequence ID" value="KAB8211931.1"/>
    <property type="molecule type" value="Genomic_DNA"/>
</dbReference>
<name>A0A5N6E332_ASPPA</name>
<feature type="signal peptide" evidence="1">
    <location>
        <begin position="1"/>
        <end position="19"/>
    </location>
</feature>
<sequence>MMRLMQLTLTLALKSCLHTSCHPALKPLIPEFENLLAEGVAAIEQFPERPLVILDPAVCPPLFVVASRCPDYSLRWRAIHALRKWPHCEGYMNSVLIAELVVTGMKAELTRNSNPGFGLLLEYSETGKVHTEMGYPVEHTSDEGLLLEGNETLHDAVASLQCTSHWPWIKPTGLVEQAVCPSGVDEAWSGLDFHDALNCSSEPIAET</sequence>
<evidence type="ECO:0000313" key="2">
    <source>
        <dbReference type="EMBL" id="KAB8211931.1"/>
    </source>
</evidence>
<evidence type="ECO:0000256" key="1">
    <source>
        <dbReference type="SAM" id="SignalP"/>
    </source>
</evidence>
<evidence type="ECO:0000313" key="3">
    <source>
        <dbReference type="Proteomes" id="UP000326532"/>
    </source>
</evidence>
<organism evidence="2 3">
    <name type="scientific">Aspergillus parasiticus</name>
    <dbReference type="NCBI Taxonomy" id="5067"/>
    <lineage>
        <taxon>Eukaryota</taxon>
        <taxon>Fungi</taxon>
        <taxon>Dikarya</taxon>
        <taxon>Ascomycota</taxon>
        <taxon>Pezizomycotina</taxon>
        <taxon>Eurotiomycetes</taxon>
        <taxon>Eurotiomycetidae</taxon>
        <taxon>Eurotiales</taxon>
        <taxon>Aspergillaceae</taxon>
        <taxon>Aspergillus</taxon>
        <taxon>Aspergillus subgen. Circumdati</taxon>
    </lineage>
</organism>
<keyword evidence="1" id="KW-0732">Signal</keyword>